<dbReference type="FunCoup" id="K1W9S7">
    <property type="interactions" value="12"/>
</dbReference>
<dbReference type="Proteomes" id="UP000006757">
    <property type="component" value="Unassembled WGS sequence"/>
</dbReference>
<evidence type="ECO:0008006" key="9">
    <source>
        <dbReference type="Google" id="ProtNLM"/>
    </source>
</evidence>
<feature type="transmembrane region" description="Helical" evidence="6">
    <location>
        <begin position="153"/>
        <end position="172"/>
    </location>
</feature>
<proteinExistence type="inferred from homology"/>
<dbReference type="CDD" id="cd15904">
    <property type="entry name" value="TSPO_MBR"/>
    <property type="match status" value="1"/>
</dbReference>
<evidence type="ECO:0000256" key="3">
    <source>
        <dbReference type="ARBA" id="ARBA00022692"/>
    </source>
</evidence>
<evidence type="ECO:0000256" key="6">
    <source>
        <dbReference type="SAM" id="Phobius"/>
    </source>
</evidence>
<protein>
    <recommendedName>
        <fullName evidence="9">Benzodiazapine receptor</fullName>
    </recommendedName>
</protein>
<keyword evidence="4 6" id="KW-1133">Transmembrane helix</keyword>
<sequence>MAPVPEILLNVARNPFLAVGLPIGLGIASGFSVDPQSIWAKSLKQPPGAPPDAAFGPVWTALYGMMGYASYLCSTAIDMGATFETKALAENALGEYYVQLGLNLLWMPTMYGLKNPILALGNIGILAGLVWDMTGKMSKLDTNPNTKYLLVPYALWVSYAAYLNAGIVYLNWNNTTAQTLAKKLHQPEHQL</sequence>
<dbReference type="PANTHER" id="PTHR10057:SF0">
    <property type="entry name" value="TRANSLOCATOR PROTEIN"/>
    <property type="match status" value="1"/>
</dbReference>
<keyword evidence="3 6" id="KW-0812">Transmembrane</keyword>
<evidence type="ECO:0000313" key="8">
    <source>
        <dbReference type="Proteomes" id="UP000006757"/>
    </source>
</evidence>
<dbReference type="Pfam" id="PF03073">
    <property type="entry name" value="TspO_MBR"/>
    <property type="match status" value="1"/>
</dbReference>
<feature type="transmembrane region" description="Helical" evidence="6">
    <location>
        <begin position="117"/>
        <end position="133"/>
    </location>
</feature>
<dbReference type="InterPro" id="IPR038330">
    <property type="entry name" value="TspO/MBR-related_sf"/>
</dbReference>
<reference evidence="7 8" key="1">
    <citation type="journal article" date="2012" name="Eukaryot. Cell">
        <title>Genome sequence of the Trichosporon asahii environmental strain CBS 8904.</title>
        <authorList>
            <person name="Yang R.Y."/>
            <person name="Li H.T."/>
            <person name="Zhu H."/>
            <person name="Zhou G.P."/>
            <person name="Wang M."/>
            <person name="Wang L."/>
        </authorList>
    </citation>
    <scope>NUCLEOTIDE SEQUENCE [LARGE SCALE GENOMIC DNA]</scope>
    <source>
        <strain evidence="7 8">CBS 8904</strain>
    </source>
</reference>
<dbReference type="AlphaFoldDB" id="K1W9S7"/>
<dbReference type="InParanoid" id="K1W9S7"/>
<dbReference type="eggNOG" id="KOG3797">
    <property type="taxonomic scope" value="Eukaryota"/>
</dbReference>
<dbReference type="PANTHER" id="PTHR10057">
    <property type="entry name" value="PERIPHERAL-TYPE BENZODIAZEPINE RECEPTOR"/>
    <property type="match status" value="1"/>
</dbReference>
<keyword evidence="5 6" id="KW-0472">Membrane</keyword>
<dbReference type="OMA" id="WSWLFFG"/>
<organism evidence="7 8">
    <name type="scientific">Trichosporon asahii var. asahii (strain CBS 8904)</name>
    <name type="common">Yeast</name>
    <dbReference type="NCBI Taxonomy" id="1220162"/>
    <lineage>
        <taxon>Eukaryota</taxon>
        <taxon>Fungi</taxon>
        <taxon>Dikarya</taxon>
        <taxon>Basidiomycota</taxon>
        <taxon>Agaricomycotina</taxon>
        <taxon>Tremellomycetes</taxon>
        <taxon>Trichosporonales</taxon>
        <taxon>Trichosporonaceae</taxon>
        <taxon>Trichosporon</taxon>
    </lineage>
</organism>
<dbReference type="OrthoDB" id="8841220at2759"/>
<dbReference type="FunFam" id="1.20.1260.100:FF:000001">
    <property type="entry name" value="translocator protein 2"/>
    <property type="match status" value="1"/>
</dbReference>
<dbReference type="STRING" id="1220162.K1W9S7"/>
<dbReference type="GO" id="GO:0005741">
    <property type="term" value="C:mitochondrial outer membrane"/>
    <property type="evidence" value="ECO:0007669"/>
    <property type="project" value="TreeGrafter"/>
</dbReference>
<dbReference type="GO" id="GO:0033013">
    <property type="term" value="P:tetrapyrrole metabolic process"/>
    <property type="evidence" value="ECO:0007669"/>
    <property type="project" value="UniProtKB-ARBA"/>
</dbReference>
<comment type="caution">
    <text evidence="7">The sequence shown here is derived from an EMBL/GenBank/DDBJ whole genome shotgun (WGS) entry which is preliminary data.</text>
</comment>
<dbReference type="HOGENOM" id="CLU_091805_0_1_1"/>
<evidence type="ECO:0000256" key="2">
    <source>
        <dbReference type="ARBA" id="ARBA00007524"/>
    </source>
</evidence>
<dbReference type="PIRSF" id="PIRSF005859">
    <property type="entry name" value="PBR"/>
    <property type="match status" value="1"/>
</dbReference>
<gene>
    <name evidence="7" type="ORF">A1Q2_00147</name>
</gene>
<dbReference type="Gene3D" id="1.20.1260.100">
    <property type="entry name" value="TspO/MBR protein"/>
    <property type="match status" value="1"/>
</dbReference>
<name>K1W9S7_TRIAC</name>
<dbReference type="EMBL" id="AMBO01000090">
    <property type="protein sequence ID" value="EKD05533.1"/>
    <property type="molecule type" value="Genomic_DNA"/>
</dbReference>
<evidence type="ECO:0000256" key="4">
    <source>
        <dbReference type="ARBA" id="ARBA00022989"/>
    </source>
</evidence>
<evidence type="ECO:0000256" key="1">
    <source>
        <dbReference type="ARBA" id="ARBA00004141"/>
    </source>
</evidence>
<keyword evidence="8" id="KW-1185">Reference proteome</keyword>
<comment type="similarity">
    <text evidence="2">Belongs to the TspO/BZRP family.</text>
</comment>
<evidence type="ECO:0000313" key="7">
    <source>
        <dbReference type="EMBL" id="EKD05533.1"/>
    </source>
</evidence>
<evidence type="ECO:0000256" key="5">
    <source>
        <dbReference type="ARBA" id="ARBA00023136"/>
    </source>
</evidence>
<accession>K1W9S7</accession>
<dbReference type="InterPro" id="IPR004307">
    <property type="entry name" value="TspO_MBR"/>
</dbReference>
<comment type="subcellular location">
    <subcellularLocation>
        <location evidence="1">Membrane</location>
        <topology evidence="1">Multi-pass membrane protein</topology>
    </subcellularLocation>
</comment>